<dbReference type="EMBL" id="JAHHHW010000099">
    <property type="protein sequence ID" value="MBW4433188.1"/>
    <property type="molecule type" value="Genomic_DNA"/>
</dbReference>
<reference evidence="5" key="1">
    <citation type="submission" date="2021-05" db="EMBL/GenBank/DDBJ databases">
        <authorList>
            <person name="Pietrasiak N."/>
            <person name="Ward R."/>
            <person name="Stajich J.E."/>
            <person name="Kurbessoian T."/>
        </authorList>
    </citation>
    <scope>NUCLEOTIDE SEQUENCE</scope>
    <source>
        <strain evidence="5">HA4357-MV3</strain>
    </source>
</reference>
<dbReference type="PANTHER" id="PTHR10302:SF0">
    <property type="entry name" value="SINGLE-STRANDED DNA-BINDING PROTEIN, MITOCHONDRIAL"/>
    <property type="match status" value="1"/>
</dbReference>
<sequence>MTQQAYVNQVQLVGRVGQNPEIRYFESGTVKTALTIAIKPPYKSDAPLWFDLEAWGNIAEIAAQYVKKGSTIGISGELVFDKWTDKNTGELRNKPLIRLNNLELIGSPRSNSGEEQTETNDGQNQIVNANF</sequence>
<dbReference type="SUPFAM" id="SSF50249">
    <property type="entry name" value="Nucleic acid-binding proteins"/>
    <property type="match status" value="1"/>
</dbReference>
<dbReference type="InterPro" id="IPR011344">
    <property type="entry name" value="ssDNA-bd"/>
</dbReference>
<dbReference type="AlphaFoldDB" id="A0A9E3H9C6"/>
<dbReference type="HAMAP" id="MF_00984">
    <property type="entry name" value="SSB"/>
    <property type="match status" value="1"/>
</dbReference>
<evidence type="ECO:0000313" key="6">
    <source>
        <dbReference type="Proteomes" id="UP000813215"/>
    </source>
</evidence>
<comment type="subunit">
    <text evidence="2">Homotetramer.</text>
</comment>
<evidence type="ECO:0000313" key="5">
    <source>
        <dbReference type="EMBL" id="MBW4433188.1"/>
    </source>
</evidence>
<dbReference type="Pfam" id="PF00436">
    <property type="entry name" value="SSB"/>
    <property type="match status" value="1"/>
</dbReference>
<reference evidence="5" key="2">
    <citation type="journal article" date="2022" name="Microbiol. Resour. Announc.">
        <title>Metagenome Sequencing to Explore Phylogenomics of Terrestrial Cyanobacteria.</title>
        <authorList>
            <person name="Ward R.D."/>
            <person name="Stajich J.E."/>
            <person name="Johansen J.R."/>
            <person name="Huntemann M."/>
            <person name="Clum A."/>
            <person name="Foster B."/>
            <person name="Foster B."/>
            <person name="Roux S."/>
            <person name="Palaniappan K."/>
            <person name="Varghese N."/>
            <person name="Mukherjee S."/>
            <person name="Reddy T.B.K."/>
            <person name="Daum C."/>
            <person name="Copeland A."/>
            <person name="Chen I.A."/>
            <person name="Ivanova N.N."/>
            <person name="Kyrpides N.C."/>
            <person name="Shapiro N."/>
            <person name="Eloe-Fadrosh E.A."/>
            <person name="Pietrasiak N."/>
        </authorList>
    </citation>
    <scope>NUCLEOTIDE SEQUENCE</scope>
    <source>
        <strain evidence="5">HA4357-MV3</strain>
    </source>
</reference>
<evidence type="ECO:0000256" key="1">
    <source>
        <dbReference type="ARBA" id="ARBA00023125"/>
    </source>
</evidence>
<dbReference type="CDD" id="cd04496">
    <property type="entry name" value="SSB_OBF"/>
    <property type="match status" value="1"/>
</dbReference>
<dbReference type="InterPro" id="IPR000424">
    <property type="entry name" value="Primosome_PriB/ssb"/>
</dbReference>
<comment type="caution">
    <text evidence="5">The sequence shown here is derived from an EMBL/GenBank/DDBJ whole genome shotgun (WGS) entry which is preliminary data.</text>
</comment>
<dbReference type="InterPro" id="IPR012340">
    <property type="entry name" value="NA-bd_OB-fold"/>
</dbReference>
<dbReference type="GO" id="GO:0003697">
    <property type="term" value="F:single-stranded DNA binding"/>
    <property type="evidence" value="ECO:0007669"/>
    <property type="project" value="UniProtKB-UniRule"/>
</dbReference>
<evidence type="ECO:0000256" key="2">
    <source>
        <dbReference type="HAMAP-Rule" id="MF_00984"/>
    </source>
</evidence>
<evidence type="ECO:0000256" key="4">
    <source>
        <dbReference type="SAM" id="MobiDB-lite"/>
    </source>
</evidence>
<organism evidence="5 6">
    <name type="scientific">Pelatocladus maniniholoensis HA4357-MV3</name>
    <dbReference type="NCBI Taxonomy" id="1117104"/>
    <lineage>
        <taxon>Bacteria</taxon>
        <taxon>Bacillati</taxon>
        <taxon>Cyanobacteriota</taxon>
        <taxon>Cyanophyceae</taxon>
        <taxon>Nostocales</taxon>
        <taxon>Nostocaceae</taxon>
        <taxon>Pelatocladus</taxon>
    </lineage>
</organism>
<keyword evidence="1 2" id="KW-0238">DNA-binding</keyword>
<dbReference type="PIRSF" id="PIRSF002070">
    <property type="entry name" value="SSB"/>
    <property type="match status" value="1"/>
</dbReference>
<protein>
    <recommendedName>
        <fullName evidence="2 3">Single-stranded DNA-binding protein</fullName>
        <shortName evidence="2">SSB</shortName>
    </recommendedName>
</protein>
<dbReference type="Gene3D" id="2.40.50.140">
    <property type="entry name" value="Nucleic acid-binding proteins"/>
    <property type="match status" value="1"/>
</dbReference>
<comment type="caution">
    <text evidence="2">Lacks conserved residue(s) required for the propagation of feature annotation.</text>
</comment>
<gene>
    <name evidence="5" type="primary">ssb</name>
    <name evidence="5" type="ORF">KME28_16045</name>
</gene>
<feature type="region of interest" description="Disordered" evidence="4">
    <location>
        <begin position="107"/>
        <end position="131"/>
    </location>
</feature>
<dbReference type="Proteomes" id="UP000813215">
    <property type="component" value="Unassembled WGS sequence"/>
</dbReference>
<dbReference type="GO" id="GO:0006260">
    <property type="term" value="P:DNA replication"/>
    <property type="evidence" value="ECO:0007669"/>
    <property type="project" value="InterPro"/>
</dbReference>
<dbReference type="NCBIfam" id="TIGR00621">
    <property type="entry name" value="ssb"/>
    <property type="match status" value="1"/>
</dbReference>
<evidence type="ECO:0000256" key="3">
    <source>
        <dbReference type="PIRNR" id="PIRNR002070"/>
    </source>
</evidence>
<name>A0A9E3H9C6_9NOST</name>
<proteinExistence type="inferred from homology"/>
<dbReference type="GO" id="GO:0009295">
    <property type="term" value="C:nucleoid"/>
    <property type="evidence" value="ECO:0007669"/>
    <property type="project" value="TreeGrafter"/>
</dbReference>
<dbReference type="PROSITE" id="PS50935">
    <property type="entry name" value="SSB"/>
    <property type="match status" value="1"/>
</dbReference>
<feature type="compositionally biased region" description="Polar residues" evidence="4">
    <location>
        <begin position="108"/>
        <end position="131"/>
    </location>
</feature>
<accession>A0A9E3H9C6</accession>
<dbReference type="PANTHER" id="PTHR10302">
    <property type="entry name" value="SINGLE-STRANDED DNA-BINDING PROTEIN"/>
    <property type="match status" value="1"/>
</dbReference>